<gene>
    <name evidence="2" type="ORF">FJTKL_09650</name>
</gene>
<sequence length="147" mass="16722">MHFPSSLDSPENPRTSPPLHRCYIPSPTDFVGKVCLPRITIPVFEIEPGSAHTHTSQLGTRYHAHLYTRPHKTTSQTLLRPSKPDLDSFVFWKIESFIASRNQTTSGPRQRGIRSTEHSIQQQCSTVREYNNTLVIWTHRSGAQDEG</sequence>
<feature type="compositionally biased region" description="Polar residues" evidence="1">
    <location>
        <begin position="1"/>
        <end position="14"/>
    </location>
</feature>
<feature type="region of interest" description="Disordered" evidence="1">
    <location>
        <begin position="1"/>
        <end position="20"/>
    </location>
</feature>
<evidence type="ECO:0000256" key="1">
    <source>
        <dbReference type="SAM" id="MobiDB-lite"/>
    </source>
</evidence>
<evidence type="ECO:0000313" key="3">
    <source>
        <dbReference type="Proteomes" id="UP001600888"/>
    </source>
</evidence>
<dbReference type="EMBL" id="JBAWTH010000040">
    <property type="protein sequence ID" value="KAL2283895.1"/>
    <property type="molecule type" value="Genomic_DNA"/>
</dbReference>
<protein>
    <submittedName>
        <fullName evidence="2">Uncharacterized protein</fullName>
    </submittedName>
</protein>
<proteinExistence type="predicted"/>
<name>A0ABR4EN74_9PEZI</name>
<evidence type="ECO:0000313" key="2">
    <source>
        <dbReference type="EMBL" id="KAL2283895.1"/>
    </source>
</evidence>
<reference evidence="2 3" key="1">
    <citation type="submission" date="2024-03" db="EMBL/GenBank/DDBJ databases">
        <title>A high-quality draft genome sequence of Diaporthe vaccinii, a causative agent of upright dieback and viscid rot disease in cranberry plants.</title>
        <authorList>
            <person name="Sarrasin M."/>
            <person name="Lang B.F."/>
            <person name="Burger G."/>
        </authorList>
    </citation>
    <scope>NUCLEOTIDE SEQUENCE [LARGE SCALE GENOMIC DNA]</scope>
    <source>
        <strain evidence="2 3">IS7</strain>
    </source>
</reference>
<comment type="caution">
    <text evidence="2">The sequence shown here is derived from an EMBL/GenBank/DDBJ whole genome shotgun (WGS) entry which is preliminary data.</text>
</comment>
<keyword evidence="3" id="KW-1185">Reference proteome</keyword>
<organism evidence="2 3">
    <name type="scientific">Diaporthe vaccinii</name>
    <dbReference type="NCBI Taxonomy" id="105482"/>
    <lineage>
        <taxon>Eukaryota</taxon>
        <taxon>Fungi</taxon>
        <taxon>Dikarya</taxon>
        <taxon>Ascomycota</taxon>
        <taxon>Pezizomycotina</taxon>
        <taxon>Sordariomycetes</taxon>
        <taxon>Sordariomycetidae</taxon>
        <taxon>Diaporthales</taxon>
        <taxon>Diaporthaceae</taxon>
        <taxon>Diaporthe</taxon>
        <taxon>Diaporthe eres species complex</taxon>
    </lineage>
</organism>
<accession>A0ABR4EN74</accession>
<dbReference type="Proteomes" id="UP001600888">
    <property type="component" value="Unassembled WGS sequence"/>
</dbReference>